<keyword evidence="3" id="KW-0378">Hydrolase</keyword>
<dbReference type="Pfam" id="PF01557">
    <property type="entry name" value="FAA_hydrolase"/>
    <property type="match status" value="1"/>
</dbReference>
<evidence type="ECO:0000313" key="3">
    <source>
        <dbReference type="EMBL" id="MBR1140110.1"/>
    </source>
</evidence>
<name>A0ABS5GG18_9BRAD</name>
<evidence type="ECO:0000259" key="2">
    <source>
        <dbReference type="Pfam" id="PF01557"/>
    </source>
</evidence>
<dbReference type="InterPro" id="IPR011234">
    <property type="entry name" value="Fumarylacetoacetase-like_C"/>
</dbReference>
<dbReference type="GO" id="GO:0016787">
    <property type="term" value="F:hydrolase activity"/>
    <property type="evidence" value="ECO:0007669"/>
    <property type="project" value="UniProtKB-KW"/>
</dbReference>
<protein>
    <submittedName>
        <fullName evidence="3">Fumarylacetoacetate hydrolase family protein</fullName>
    </submittedName>
</protein>
<dbReference type="Proteomes" id="UP001314635">
    <property type="component" value="Unassembled WGS sequence"/>
</dbReference>
<dbReference type="PANTHER" id="PTHR30143:SF0">
    <property type="entry name" value="2-KETO-4-PENTENOATE HYDRATASE"/>
    <property type="match status" value="1"/>
</dbReference>
<dbReference type="RefSeq" id="WP_012045435.1">
    <property type="nucleotide sequence ID" value="NZ_JABFDP010000033.1"/>
</dbReference>
<dbReference type="InterPro" id="IPR050772">
    <property type="entry name" value="Hydratase-Decarb/MhpD_sf"/>
</dbReference>
<dbReference type="EMBL" id="JAFCLK010000036">
    <property type="protein sequence ID" value="MBR1140110.1"/>
    <property type="molecule type" value="Genomic_DNA"/>
</dbReference>
<comment type="caution">
    <text evidence="3">The sequence shown here is derived from an EMBL/GenBank/DDBJ whole genome shotgun (WGS) entry which is preliminary data.</text>
</comment>
<dbReference type="Gene3D" id="3.90.850.10">
    <property type="entry name" value="Fumarylacetoacetase-like, C-terminal domain"/>
    <property type="match status" value="1"/>
</dbReference>
<dbReference type="PANTHER" id="PTHR30143">
    <property type="entry name" value="ACID HYDRATASE"/>
    <property type="match status" value="1"/>
</dbReference>
<organism evidence="3 4">
    <name type="scientific">Bradyrhizobium denitrificans</name>
    <dbReference type="NCBI Taxonomy" id="2734912"/>
    <lineage>
        <taxon>Bacteria</taxon>
        <taxon>Pseudomonadati</taxon>
        <taxon>Pseudomonadota</taxon>
        <taxon>Alphaproteobacteria</taxon>
        <taxon>Hyphomicrobiales</taxon>
        <taxon>Nitrobacteraceae</taxon>
        <taxon>Bradyrhizobium</taxon>
    </lineage>
</organism>
<accession>A0ABS5GG18</accession>
<evidence type="ECO:0000313" key="4">
    <source>
        <dbReference type="Proteomes" id="UP001314635"/>
    </source>
</evidence>
<gene>
    <name evidence="3" type="ORF">JQ619_30565</name>
</gene>
<keyword evidence="1" id="KW-0456">Lyase</keyword>
<dbReference type="SUPFAM" id="SSF56529">
    <property type="entry name" value="FAH"/>
    <property type="match status" value="1"/>
</dbReference>
<proteinExistence type="predicted"/>
<reference evidence="4" key="1">
    <citation type="journal article" date="2021" name="ISME J.">
        <title>Evolutionary origin and ecological implication of a unique nif island in free-living Bradyrhizobium lineages.</title>
        <authorList>
            <person name="Tao J."/>
        </authorList>
    </citation>
    <scope>NUCLEOTIDE SEQUENCE [LARGE SCALE GENOMIC DNA]</scope>
    <source>
        <strain evidence="4">SZCCT0094</strain>
    </source>
</reference>
<evidence type="ECO:0000256" key="1">
    <source>
        <dbReference type="ARBA" id="ARBA00023239"/>
    </source>
</evidence>
<sequence>MEADAAAAAAAMIARARAALTPLGALPPELQPEDEAAGYAVQRALHEQVAVRQGARVGYKIGCTSKVMQDYLQIPHPCAGGVFATGVHSSGVSLPTTGYVRVGVECEIATRLARNLPPEAAPFTAERVAAAVGACHPAIEVVDDRYVRWETLGAPTLIADDFFAAGCVLGAAVAHSALPDLLTVRGRAMINDEVAGEGTGADVLGHPFHALAWLANHLAATGQGLKAGELVLTGSLVKTVWLKAGDRVRMELDGLGVVEAAFV</sequence>
<feature type="domain" description="Fumarylacetoacetase-like C-terminal" evidence="2">
    <location>
        <begin position="88"/>
        <end position="261"/>
    </location>
</feature>
<dbReference type="InterPro" id="IPR036663">
    <property type="entry name" value="Fumarylacetoacetase_C_sf"/>
</dbReference>
<keyword evidence="4" id="KW-1185">Reference proteome</keyword>